<feature type="region of interest" description="Disordered" evidence="1">
    <location>
        <begin position="46"/>
        <end position="86"/>
    </location>
</feature>
<comment type="caution">
    <text evidence="2">The sequence shown here is derived from an EMBL/GenBank/DDBJ whole genome shotgun (WGS) entry which is preliminary data.</text>
</comment>
<evidence type="ECO:0000256" key="1">
    <source>
        <dbReference type="SAM" id="MobiDB-lite"/>
    </source>
</evidence>
<accession>A0AAE1KSS9</accession>
<feature type="region of interest" description="Disordered" evidence="1">
    <location>
        <begin position="1"/>
        <end position="29"/>
    </location>
</feature>
<keyword evidence="3" id="KW-1185">Reference proteome</keyword>
<dbReference type="Proteomes" id="UP001286313">
    <property type="component" value="Unassembled WGS sequence"/>
</dbReference>
<proteinExistence type="predicted"/>
<sequence>MTDKELTGSEHGGDSKVTVEELKGIEEEEGEKKKCVVVRMEGGICGREGSWGLEARPPHSEPTHTTPPHPTLATPTEAATQQLLKL</sequence>
<organism evidence="2 3">
    <name type="scientific">Petrolisthes cinctipes</name>
    <name type="common">Flat porcelain crab</name>
    <dbReference type="NCBI Taxonomy" id="88211"/>
    <lineage>
        <taxon>Eukaryota</taxon>
        <taxon>Metazoa</taxon>
        <taxon>Ecdysozoa</taxon>
        <taxon>Arthropoda</taxon>
        <taxon>Crustacea</taxon>
        <taxon>Multicrustacea</taxon>
        <taxon>Malacostraca</taxon>
        <taxon>Eumalacostraca</taxon>
        <taxon>Eucarida</taxon>
        <taxon>Decapoda</taxon>
        <taxon>Pleocyemata</taxon>
        <taxon>Anomura</taxon>
        <taxon>Galatheoidea</taxon>
        <taxon>Porcellanidae</taxon>
        <taxon>Petrolisthes</taxon>
    </lineage>
</organism>
<dbReference type="EMBL" id="JAWQEG010000991">
    <property type="protein sequence ID" value="KAK3883449.1"/>
    <property type="molecule type" value="Genomic_DNA"/>
</dbReference>
<reference evidence="2" key="1">
    <citation type="submission" date="2023-10" db="EMBL/GenBank/DDBJ databases">
        <title>Genome assemblies of two species of porcelain crab, Petrolisthes cinctipes and Petrolisthes manimaculis (Anomura: Porcellanidae).</title>
        <authorList>
            <person name="Angst P."/>
        </authorList>
    </citation>
    <scope>NUCLEOTIDE SEQUENCE</scope>
    <source>
        <strain evidence="2">PB745_01</strain>
        <tissue evidence="2">Gill</tissue>
    </source>
</reference>
<evidence type="ECO:0000313" key="3">
    <source>
        <dbReference type="Proteomes" id="UP001286313"/>
    </source>
</evidence>
<name>A0AAE1KSS9_PETCI</name>
<feature type="compositionally biased region" description="Low complexity" evidence="1">
    <location>
        <begin position="71"/>
        <end position="80"/>
    </location>
</feature>
<evidence type="ECO:0000313" key="2">
    <source>
        <dbReference type="EMBL" id="KAK3883449.1"/>
    </source>
</evidence>
<gene>
    <name evidence="2" type="ORF">Pcinc_012225</name>
</gene>
<dbReference type="AlphaFoldDB" id="A0AAE1KSS9"/>
<protein>
    <submittedName>
        <fullName evidence="2">Uncharacterized protein</fullName>
    </submittedName>
</protein>